<proteinExistence type="evidence at transcript level"/>
<reference evidence="1" key="1">
    <citation type="journal article" date="2008" name="BMC Genomics">
        <title>A conifer genomics resource of 200,000 spruce (Picea spp.) ESTs and 6,464 high-quality, sequence-finished full-length cDNAs for Sitka spruce (Picea sitchensis).</title>
        <authorList>
            <person name="Ralph S.G."/>
            <person name="Chun H.J."/>
            <person name="Kolosova N."/>
            <person name="Cooper D."/>
            <person name="Oddy C."/>
            <person name="Ritland C.E."/>
            <person name="Kirkpatrick R."/>
            <person name="Moore R."/>
            <person name="Barber S."/>
            <person name="Holt R.A."/>
            <person name="Jones S.J."/>
            <person name="Marra M.A."/>
            <person name="Douglas C.J."/>
            <person name="Ritland K."/>
            <person name="Bohlmann J."/>
        </authorList>
    </citation>
    <scope>NUCLEOTIDE SEQUENCE</scope>
    <source>
        <tissue evidence="1">Green portion of the leader tissue</tissue>
    </source>
</reference>
<dbReference type="EMBL" id="BT071360">
    <property type="protein sequence ID" value="ACN40823.1"/>
    <property type="molecule type" value="mRNA"/>
</dbReference>
<organism evidence="1">
    <name type="scientific">Picea sitchensis</name>
    <name type="common">Sitka spruce</name>
    <name type="synonym">Pinus sitchensis</name>
    <dbReference type="NCBI Taxonomy" id="3332"/>
    <lineage>
        <taxon>Eukaryota</taxon>
        <taxon>Viridiplantae</taxon>
        <taxon>Streptophyta</taxon>
        <taxon>Embryophyta</taxon>
        <taxon>Tracheophyta</taxon>
        <taxon>Spermatophyta</taxon>
        <taxon>Pinopsida</taxon>
        <taxon>Pinidae</taxon>
        <taxon>Conifers I</taxon>
        <taxon>Pinales</taxon>
        <taxon>Pinaceae</taxon>
        <taxon>Picea</taxon>
    </lineage>
</organism>
<dbReference type="EMBL" id="BT070624">
    <property type="protein sequence ID" value="ACN40129.1"/>
    <property type="molecule type" value="mRNA"/>
</dbReference>
<evidence type="ECO:0000313" key="1">
    <source>
        <dbReference type="EMBL" id="ABK20912.1"/>
    </source>
</evidence>
<evidence type="ECO:0000313" key="3">
    <source>
        <dbReference type="EMBL" id="ACN40750.1"/>
    </source>
</evidence>
<name>A9NJV1_PICSI</name>
<sequence>MIGRFWCLATGPMIILAGVAATVTAATFAFVDDYPFKNKEQKQQGKPKS</sequence>
<dbReference type="EMBL" id="BT071284">
    <property type="protein sequence ID" value="ACN40750.1"/>
    <property type="molecule type" value="mRNA"/>
</dbReference>
<dbReference type="EMBL" id="BT071363">
    <property type="protein sequence ID" value="ACN40826.1"/>
    <property type="molecule type" value="mRNA"/>
</dbReference>
<accession>A9NJV1</accession>
<dbReference type="AlphaFoldDB" id="A9NJV1"/>
<evidence type="ECO:0000313" key="2">
    <source>
        <dbReference type="EMBL" id="ACN40129.1"/>
    </source>
</evidence>
<reference evidence="2" key="2">
    <citation type="submission" date="2009-02" db="EMBL/GenBank/DDBJ databases">
        <title>Full length sequence-verified cDNA sequences from Sitka spruce (Picea sitchensis).</title>
        <authorList>
            <person name="Reid K.E."/>
            <person name="Liao N."/>
            <person name="Ralph S."/>
            <person name="Kolosova N."/>
            <person name="Oddy C."/>
            <person name="Moore R."/>
            <person name="Mayo M."/>
            <person name="Wagner S."/>
            <person name="King J."/>
            <person name="Yanchuk A."/>
            <person name="Holt R."/>
            <person name="Jones S."/>
            <person name="Marra M."/>
            <person name="Ritland C.E."/>
            <person name="Ritland K."/>
            <person name="Bohlmann J."/>
        </authorList>
    </citation>
    <scope>NUCLEOTIDE SEQUENCE</scope>
    <source>
        <tissue evidence="3">Bark</tissue>
        <tissue evidence="2">Green portion of the leader tissue</tissue>
    </source>
</reference>
<protein>
    <submittedName>
        <fullName evidence="1">Uncharacterized protein</fullName>
    </submittedName>
</protein>
<dbReference type="EMBL" id="EF081516">
    <property type="protein sequence ID" value="ABK20912.1"/>
    <property type="molecule type" value="mRNA"/>
</dbReference>